<feature type="region of interest" description="Disordered" evidence="1">
    <location>
        <begin position="80"/>
        <end position="131"/>
    </location>
</feature>
<name>A0A2G8RL64_9APHY</name>
<feature type="compositionally biased region" description="Basic and acidic residues" evidence="1">
    <location>
        <begin position="122"/>
        <end position="131"/>
    </location>
</feature>
<evidence type="ECO:0000313" key="2">
    <source>
        <dbReference type="EMBL" id="PIL22299.1"/>
    </source>
</evidence>
<gene>
    <name evidence="2" type="ORF">GSI_14987</name>
</gene>
<protein>
    <submittedName>
        <fullName evidence="2">Uncharacterized protein</fullName>
    </submittedName>
</protein>
<proteinExistence type="predicted"/>
<organism evidence="2 3">
    <name type="scientific">Ganoderma sinense ZZ0214-1</name>
    <dbReference type="NCBI Taxonomy" id="1077348"/>
    <lineage>
        <taxon>Eukaryota</taxon>
        <taxon>Fungi</taxon>
        <taxon>Dikarya</taxon>
        <taxon>Basidiomycota</taxon>
        <taxon>Agaricomycotina</taxon>
        <taxon>Agaricomycetes</taxon>
        <taxon>Polyporales</taxon>
        <taxon>Polyporaceae</taxon>
        <taxon>Ganoderma</taxon>
    </lineage>
</organism>
<evidence type="ECO:0000256" key="1">
    <source>
        <dbReference type="SAM" id="MobiDB-lite"/>
    </source>
</evidence>
<dbReference type="AlphaFoldDB" id="A0A2G8RL64"/>
<comment type="caution">
    <text evidence="2">The sequence shown here is derived from an EMBL/GenBank/DDBJ whole genome shotgun (WGS) entry which is preliminary data.</text>
</comment>
<dbReference type="EMBL" id="AYKW01000069">
    <property type="protein sequence ID" value="PIL22299.1"/>
    <property type="molecule type" value="Genomic_DNA"/>
</dbReference>
<sequence>MKLFYKYNLIEDDIMVDDITDFSAATNSKREEGPSMGFRTVLSDFYNSDEEMPQDPPVLEFETDYETPYGNGTKAELMAMEIESRPEVHPPNGGEEPGSEGTVGSPSDSALLTAPEIEQSESDIKDTRSGV</sequence>
<keyword evidence="3" id="KW-1185">Reference proteome</keyword>
<dbReference type="Proteomes" id="UP000230002">
    <property type="component" value="Unassembled WGS sequence"/>
</dbReference>
<accession>A0A2G8RL64</accession>
<reference evidence="2 3" key="1">
    <citation type="journal article" date="2015" name="Sci. Rep.">
        <title>Chromosome-level genome map provides insights into diverse defense mechanisms in the medicinal fungus Ganoderma sinense.</title>
        <authorList>
            <person name="Zhu Y."/>
            <person name="Xu J."/>
            <person name="Sun C."/>
            <person name="Zhou S."/>
            <person name="Xu H."/>
            <person name="Nelson D.R."/>
            <person name="Qian J."/>
            <person name="Song J."/>
            <person name="Luo H."/>
            <person name="Xiang L."/>
            <person name="Li Y."/>
            <person name="Xu Z."/>
            <person name="Ji A."/>
            <person name="Wang L."/>
            <person name="Lu S."/>
            <person name="Hayward A."/>
            <person name="Sun W."/>
            <person name="Li X."/>
            <person name="Schwartz D.C."/>
            <person name="Wang Y."/>
            <person name="Chen S."/>
        </authorList>
    </citation>
    <scope>NUCLEOTIDE SEQUENCE [LARGE SCALE GENOMIC DNA]</scope>
    <source>
        <strain evidence="2 3">ZZ0214-1</strain>
    </source>
</reference>
<evidence type="ECO:0000313" key="3">
    <source>
        <dbReference type="Proteomes" id="UP000230002"/>
    </source>
</evidence>